<evidence type="ECO:0000256" key="1">
    <source>
        <dbReference type="SAM" id="Phobius"/>
    </source>
</evidence>
<keyword evidence="1" id="KW-0472">Membrane</keyword>
<feature type="transmembrane region" description="Helical" evidence="1">
    <location>
        <begin position="29"/>
        <end position="50"/>
    </location>
</feature>
<keyword evidence="3" id="KW-1185">Reference proteome</keyword>
<dbReference type="EMBL" id="KZ613490">
    <property type="protein sequence ID" value="PMD19175.1"/>
    <property type="molecule type" value="Genomic_DNA"/>
</dbReference>
<keyword evidence="1" id="KW-1133">Transmembrane helix</keyword>
<keyword evidence="1" id="KW-0812">Transmembrane</keyword>
<name>A0A2J6PYR1_9HELO</name>
<reference evidence="2 3" key="1">
    <citation type="submission" date="2016-05" db="EMBL/GenBank/DDBJ databases">
        <title>A degradative enzymes factory behind the ericoid mycorrhizal symbiosis.</title>
        <authorList>
            <consortium name="DOE Joint Genome Institute"/>
            <person name="Martino E."/>
            <person name="Morin E."/>
            <person name="Grelet G."/>
            <person name="Kuo A."/>
            <person name="Kohler A."/>
            <person name="Daghino S."/>
            <person name="Barry K."/>
            <person name="Choi C."/>
            <person name="Cichocki N."/>
            <person name="Clum A."/>
            <person name="Copeland A."/>
            <person name="Hainaut M."/>
            <person name="Haridas S."/>
            <person name="Labutti K."/>
            <person name="Lindquist E."/>
            <person name="Lipzen A."/>
            <person name="Khouja H.-R."/>
            <person name="Murat C."/>
            <person name="Ohm R."/>
            <person name="Olson A."/>
            <person name="Spatafora J."/>
            <person name="Veneault-Fourrey C."/>
            <person name="Henrissat B."/>
            <person name="Grigoriev I."/>
            <person name="Martin F."/>
            <person name="Perotto S."/>
        </authorList>
    </citation>
    <scope>NUCLEOTIDE SEQUENCE [LARGE SCALE GENOMIC DNA]</scope>
    <source>
        <strain evidence="2 3">UAMH 7357</strain>
    </source>
</reference>
<gene>
    <name evidence="2" type="ORF">NA56DRAFT_204688</name>
</gene>
<evidence type="ECO:0000313" key="3">
    <source>
        <dbReference type="Proteomes" id="UP000235672"/>
    </source>
</evidence>
<organism evidence="2 3">
    <name type="scientific">Hyaloscypha hepaticicola</name>
    <dbReference type="NCBI Taxonomy" id="2082293"/>
    <lineage>
        <taxon>Eukaryota</taxon>
        <taxon>Fungi</taxon>
        <taxon>Dikarya</taxon>
        <taxon>Ascomycota</taxon>
        <taxon>Pezizomycotina</taxon>
        <taxon>Leotiomycetes</taxon>
        <taxon>Helotiales</taxon>
        <taxon>Hyaloscyphaceae</taxon>
        <taxon>Hyaloscypha</taxon>
    </lineage>
</organism>
<dbReference type="Proteomes" id="UP000235672">
    <property type="component" value="Unassembled WGS sequence"/>
</dbReference>
<protein>
    <submittedName>
        <fullName evidence="2">Uncharacterized protein</fullName>
    </submittedName>
</protein>
<dbReference type="AlphaFoldDB" id="A0A2J6PYR1"/>
<evidence type="ECO:0000313" key="2">
    <source>
        <dbReference type="EMBL" id="PMD19175.1"/>
    </source>
</evidence>
<accession>A0A2J6PYR1</accession>
<proteinExistence type="predicted"/>
<sequence>MFKPKLLSISCDIRQVKVIQRHQIYSKPLYAIITATVMLSLVILDHMLYISQPVTVHLTPTTTEMKRFRDDSDDLCGVYVSGDGSRSLISKISRIDVCNLLQFSKSLPSGEWREEDAVLLSAIQSLYNACSDHFSLWDEFQPSLGSIGYPGCPLILA</sequence>